<evidence type="ECO:0000313" key="2">
    <source>
        <dbReference type="Proteomes" id="UP000887116"/>
    </source>
</evidence>
<dbReference type="Proteomes" id="UP000887116">
    <property type="component" value="Unassembled WGS sequence"/>
</dbReference>
<dbReference type="AlphaFoldDB" id="A0A8X6GZA0"/>
<protein>
    <submittedName>
        <fullName evidence="1">Uncharacterized protein</fullName>
    </submittedName>
</protein>
<evidence type="ECO:0000313" key="1">
    <source>
        <dbReference type="EMBL" id="GFR14072.1"/>
    </source>
</evidence>
<keyword evidence="2" id="KW-1185">Reference proteome</keyword>
<proteinExistence type="predicted"/>
<sequence length="86" mass="9874">MFHEIIHDSESTFMKVLALIDQPVVSPCLCRQNSSAVQTCPIPELDKFSTKKGTGLFNKSRPKKRLERKDCHRLKHFAVILYTVKS</sequence>
<accession>A0A8X6GZA0</accession>
<gene>
    <name evidence="1" type="ORF">TNCT_172261</name>
</gene>
<name>A0A8X6GZA0_TRICU</name>
<dbReference type="EMBL" id="BMAO01017208">
    <property type="protein sequence ID" value="GFR14072.1"/>
    <property type="molecule type" value="Genomic_DNA"/>
</dbReference>
<comment type="caution">
    <text evidence="1">The sequence shown here is derived from an EMBL/GenBank/DDBJ whole genome shotgun (WGS) entry which is preliminary data.</text>
</comment>
<organism evidence="1 2">
    <name type="scientific">Trichonephila clavata</name>
    <name type="common">Joro spider</name>
    <name type="synonym">Nephila clavata</name>
    <dbReference type="NCBI Taxonomy" id="2740835"/>
    <lineage>
        <taxon>Eukaryota</taxon>
        <taxon>Metazoa</taxon>
        <taxon>Ecdysozoa</taxon>
        <taxon>Arthropoda</taxon>
        <taxon>Chelicerata</taxon>
        <taxon>Arachnida</taxon>
        <taxon>Araneae</taxon>
        <taxon>Araneomorphae</taxon>
        <taxon>Entelegynae</taxon>
        <taxon>Araneoidea</taxon>
        <taxon>Nephilidae</taxon>
        <taxon>Trichonephila</taxon>
    </lineage>
</organism>
<reference evidence="1" key="1">
    <citation type="submission" date="2020-07" db="EMBL/GenBank/DDBJ databases">
        <title>Multicomponent nature underlies the extraordinary mechanical properties of spider dragline silk.</title>
        <authorList>
            <person name="Kono N."/>
            <person name="Nakamura H."/>
            <person name="Mori M."/>
            <person name="Yoshida Y."/>
            <person name="Ohtoshi R."/>
            <person name="Malay A.D."/>
            <person name="Moran D.A.P."/>
            <person name="Tomita M."/>
            <person name="Numata K."/>
            <person name="Arakawa K."/>
        </authorList>
    </citation>
    <scope>NUCLEOTIDE SEQUENCE</scope>
</reference>